<evidence type="ECO:0000313" key="1">
    <source>
        <dbReference type="EMBL" id="MEI5906272.1"/>
    </source>
</evidence>
<name>A0ABU8HAF0_9BACI</name>
<keyword evidence="2" id="KW-1185">Reference proteome</keyword>
<organism evidence="1 2">
    <name type="scientific">Bacillus spongiae</name>
    <dbReference type="NCBI Taxonomy" id="2683610"/>
    <lineage>
        <taxon>Bacteria</taxon>
        <taxon>Bacillati</taxon>
        <taxon>Bacillota</taxon>
        <taxon>Bacilli</taxon>
        <taxon>Bacillales</taxon>
        <taxon>Bacillaceae</taxon>
        <taxon>Bacillus</taxon>
    </lineage>
</organism>
<comment type="caution">
    <text evidence="1">The sequence shown here is derived from an EMBL/GenBank/DDBJ whole genome shotgun (WGS) entry which is preliminary data.</text>
</comment>
<reference evidence="1 2" key="1">
    <citation type="journal article" date="2018" name="J. Microbiol.">
        <title>Bacillus spongiae sp. nov., isolated from sponge of Jeju Island.</title>
        <authorList>
            <person name="Lee G.E."/>
            <person name="Im W.T."/>
            <person name="Park J.S."/>
        </authorList>
    </citation>
    <scope>NUCLEOTIDE SEQUENCE [LARGE SCALE GENOMIC DNA]</scope>
    <source>
        <strain evidence="1 2">135PIL107-10</strain>
    </source>
</reference>
<sequence length="60" mass="6592">MNEKVSFLYVPDKYKVIADVIKQGDKYKPLGSCDGCTVAAEFTDPLLAYKAAIQYAQGSK</sequence>
<protein>
    <submittedName>
        <fullName evidence="1">Uncharacterized protein</fullName>
    </submittedName>
</protein>
<evidence type="ECO:0000313" key="2">
    <source>
        <dbReference type="Proteomes" id="UP001312865"/>
    </source>
</evidence>
<dbReference type="EMBL" id="JBBAXC010000003">
    <property type="protein sequence ID" value="MEI5906272.1"/>
    <property type="molecule type" value="Genomic_DNA"/>
</dbReference>
<accession>A0ABU8HAF0</accession>
<gene>
    <name evidence="1" type="ORF">WAK64_04275</name>
</gene>
<proteinExistence type="predicted"/>
<dbReference type="Proteomes" id="UP001312865">
    <property type="component" value="Unassembled WGS sequence"/>
</dbReference>
<dbReference type="RefSeq" id="WP_336585711.1">
    <property type="nucleotide sequence ID" value="NZ_JBBAXC010000003.1"/>
</dbReference>